<evidence type="ECO:0000256" key="2">
    <source>
        <dbReference type="ARBA" id="ARBA00009142"/>
    </source>
</evidence>
<dbReference type="Pfam" id="PF01925">
    <property type="entry name" value="TauE"/>
    <property type="match status" value="1"/>
</dbReference>
<dbReference type="STRING" id="930131.SAMN05216389_109100"/>
<feature type="transmembrane region" description="Helical" evidence="6">
    <location>
        <begin position="223"/>
        <end position="240"/>
    </location>
</feature>
<dbReference type="RefSeq" id="WP_090869865.1">
    <property type="nucleotide sequence ID" value="NZ_FOHE01000009.1"/>
</dbReference>
<dbReference type="OrthoDB" id="9780109at2"/>
<feature type="transmembrane region" description="Helical" evidence="6">
    <location>
        <begin position="106"/>
        <end position="123"/>
    </location>
</feature>
<dbReference type="InterPro" id="IPR051598">
    <property type="entry name" value="TSUP/Inactive_protease-like"/>
</dbReference>
<feature type="transmembrane region" description="Helical" evidence="6">
    <location>
        <begin position="7"/>
        <end position="29"/>
    </location>
</feature>
<evidence type="ECO:0000313" key="7">
    <source>
        <dbReference type="EMBL" id="SET34741.1"/>
    </source>
</evidence>
<keyword evidence="3 6" id="KW-0812">Transmembrane</keyword>
<evidence type="ECO:0000256" key="1">
    <source>
        <dbReference type="ARBA" id="ARBA00004141"/>
    </source>
</evidence>
<dbReference type="GO" id="GO:0005886">
    <property type="term" value="C:plasma membrane"/>
    <property type="evidence" value="ECO:0007669"/>
    <property type="project" value="UniProtKB-SubCell"/>
</dbReference>
<accession>A0A1I0DSJ3</accession>
<keyword evidence="4 6" id="KW-1133">Transmembrane helix</keyword>
<evidence type="ECO:0000256" key="4">
    <source>
        <dbReference type="ARBA" id="ARBA00022989"/>
    </source>
</evidence>
<organism evidence="7 8">
    <name type="scientific">Oceanobacillus limi</name>
    <dbReference type="NCBI Taxonomy" id="930131"/>
    <lineage>
        <taxon>Bacteria</taxon>
        <taxon>Bacillati</taxon>
        <taxon>Bacillota</taxon>
        <taxon>Bacilli</taxon>
        <taxon>Bacillales</taxon>
        <taxon>Bacillaceae</taxon>
        <taxon>Oceanobacillus</taxon>
    </lineage>
</organism>
<dbReference type="PANTHER" id="PTHR43701">
    <property type="entry name" value="MEMBRANE TRANSPORTER PROTEIN MJ0441-RELATED"/>
    <property type="match status" value="1"/>
</dbReference>
<name>A0A1I0DSJ3_9BACI</name>
<proteinExistence type="inferred from homology"/>
<keyword evidence="6" id="KW-1003">Cell membrane</keyword>
<evidence type="ECO:0000256" key="5">
    <source>
        <dbReference type="ARBA" id="ARBA00023136"/>
    </source>
</evidence>
<evidence type="ECO:0000256" key="3">
    <source>
        <dbReference type="ARBA" id="ARBA00022692"/>
    </source>
</evidence>
<sequence>MVYIICVIIGALTAFVGSLVGLGGGVILIPSLLLLSQSFDSFAWATPQAIVSISLFAMIFTSLSSTLTYFKRGRVDYRTGLLFLFGSIPGGVIGSWLNQFVDTDAFLLYFGILMICITALFSLKRREPSSNVSFKEKNHQREFLLDGVTYQYSISVWQAVALSLIVGTLSGLFGIGGGSIMVPAMILLFGIPAHIATATSMFIIFFTSIVGASSHIFLGHIAWEYLFFFIPGAWIGGRLGAKTNQLLRAQTLELILRILLIIIGIRMILDSLL</sequence>
<reference evidence="7 8" key="1">
    <citation type="submission" date="2016-10" db="EMBL/GenBank/DDBJ databases">
        <authorList>
            <person name="de Groot N.N."/>
        </authorList>
    </citation>
    <scope>NUCLEOTIDE SEQUENCE [LARGE SCALE GENOMIC DNA]</scope>
    <source>
        <strain evidence="7 8">IBRC-M 10780</strain>
    </source>
</reference>
<feature type="transmembrane region" description="Helical" evidence="6">
    <location>
        <begin position="82"/>
        <end position="100"/>
    </location>
</feature>
<dbReference type="Proteomes" id="UP000198618">
    <property type="component" value="Unassembled WGS sequence"/>
</dbReference>
<evidence type="ECO:0000313" key="8">
    <source>
        <dbReference type="Proteomes" id="UP000198618"/>
    </source>
</evidence>
<evidence type="ECO:0000256" key="6">
    <source>
        <dbReference type="RuleBase" id="RU363041"/>
    </source>
</evidence>
<keyword evidence="5 6" id="KW-0472">Membrane</keyword>
<dbReference type="EMBL" id="FOHE01000009">
    <property type="protein sequence ID" value="SET34741.1"/>
    <property type="molecule type" value="Genomic_DNA"/>
</dbReference>
<gene>
    <name evidence="7" type="ORF">SAMN05216389_109100</name>
</gene>
<keyword evidence="8" id="KW-1185">Reference proteome</keyword>
<dbReference type="AlphaFoldDB" id="A0A1I0DSJ3"/>
<protein>
    <recommendedName>
        <fullName evidence="6">Probable membrane transporter protein</fullName>
    </recommendedName>
</protein>
<dbReference type="PANTHER" id="PTHR43701:SF2">
    <property type="entry name" value="MEMBRANE TRANSPORTER PROTEIN YJNA-RELATED"/>
    <property type="match status" value="1"/>
</dbReference>
<comment type="similarity">
    <text evidence="2 6">Belongs to the 4-toluene sulfonate uptake permease (TSUP) (TC 2.A.102) family.</text>
</comment>
<dbReference type="InterPro" id="IPR002781">
    <property type="entry name" value="TM_pro_TauE-like"/>
</dbReference>
<comment type="subcellular location">
    <subcellularLocation>
        <location evidence="6">Cell membrane</location>
        <topology evidence="6">Multi-pass membrane protein</topology>
    </subcellularLocation>
    <subcellularLocation>
        <location evidence="1">Membrane</location>
        <topology evidence="1">Multi-pass membrane protein</topology>
    </subcellularLocation>
</comment>
<feature type="transmembrane region" description="Helical" evidence="6">
    <location>
        <begin position="252"/>
        <end position="269"/>
    </location>
</feature>
<feature type="transmembrane region" description="Helical" evidence="6">
    <location>
        <begin position="49"/>
        <end position="70"/>
    </location>
</feature>